<name>A0ABM1ZGU4_AEDAL</name>
<keyword evidence="2 5" id="KW-0812">Transmembrane</keyword>
<evidence type="ECO:0000256" key="1">
    <source>
        <dbReference type="ARBA" id="ARBA00004141"/>
    </source>
</evidence>
<dbReference type="InterPro" id="IPR008952">
    <property type="entry name" value="Tetraspanin_EC2_sf"/>
</dbReference>
<comment type="subcellular location">
    <subcellularLocation>
        <location evidence="1">Membrane</location>
        <topology evidence="1">Multi-pass membrane protein</topology>
    </subcellularLocation>
</comment>
<dbReference type="GeneID" id="109421034"/>
<evidence type="ECO:0000256" key="4">
    <source>
        <dbReference type="ARBA" id="ARBA00023136"/>
    </source>
</evidence>
<organism evidence="6 7">
    <name type="scientific">Aedes albopictus</name>
    <name type="common">Asian tiger mosquito</name>
    <name type="synonym">Stegomyia albopicta</name>
    <dbReference type="NCBI Taxonomy" id="7160"/>
    <lineage>
        <taxon>Eukaryota</taxon>
        <taxon>Metazoa</taxon>
        <taxon>Ecdysozoa</taxon>
        <taxon>Arthropoda</taxon>
        <taxon>Hexapoda</taxon>
        <taxon>Insecta</taxon>
        <taxon>Pterygota</taxon>
        <taxon>Neoptera</taxon>
        <taxon>Endopterygota</taxon>
        <taxon>Diptera</taxon>
        <taxon>Nematocera</taxon>
        <taxon>Culicoidea</taxon>
        <taxon>Culicidae</taxon>
        <taxon>Culicinae</taxon>
        <taxon>Aedini</taxon>
        <taxon>Aedes</taxon>
        <taxon>Stegomyia</taxon>
    </lineage>
</organism>
<sequence>MTTTGHVQGPPVQQPQHVGHEQQQQQVPAVISRKALSIIKYSVLLLTGMCLILEVIQIVLGANAGNIFSNFHIFLDDNFHSLTDFILAVGIIMLLIVLFGSVGIVIENMTIIVIYIVLFAIVVVLEIIVAISAYIMTHRVDDMLTIRMNNAFAQYRYDPDVRHSINDMQRTLQCCGFHRYSDWYEFNEERIPSSCFASLEEGSTPFQQGCFHRMSQVIGYVVNLTASGTTIIIIFQIICIISAVVFLIKLKGYRRHQQMVLQNSSHSGGGFTGYTLEPSIAQEKIRF</sequence>
<keyword evidence="4 5" id="KW-0472">Membrane</keyword>
<evidence type="ECO:0000256" key="2">
    <source>
        <dbReference type="ARBA" id="ARBA00022692"/>
    </source>
</evidence>
<accession>A0ABM1ZGU4</accession>
<feature type="transmembrane region" description="Helical" evidence="5">
    <location>
        <begin position="113"/>
        <end position="135"/>
    </location>
</feature>
<evidence type="ECO:0000313" key="6">
    <source>
        <dbReference type="EnsemblMetazoa" id="AALFPA23_018346.P26926"/>
    </source>
</evidence>
<proteinExistence type="predicted"/>
<protein>
    <recommendedName>
        <fullName evidence="8">Tetraspanin</fullName>
    </recommendedName>
</protein>
<feature type="transmembrane region" description="Helical" evidence="5">
    <location>
        <begin position="43"/>
        <end position="65"/>
    </location>
</feature>
<keyword evidence="7" id="KW-1185">Reference proteome</keyword>
<dbReference type="Proteomes" id="UP000069940">
    <property type="component" value="Unassembled WGS sequence"/>
</dbReference>
<dbReference type="PANTHER" id="PTHR19282:SF544">
    <property type="entry name" value="TETRASPANIN"/>
    <property type="match status" value="1"/>
</dbReference>
<reference evidence="6" key="2">
    <citation type="submission" date="2025-05" db="UniProtKB">
        <authorList>
            <consortium name="EnsemblMetazoa"/>
        </authorList>
    </citation>
    <scope>IDENTIFICATION</scope>
    <source>
        <strain evidence="6">Foshan</strain>
    </source>
</reference>
<dbReference type="InterPro" id="IPR018499">
    <property type="entry name" value="Tetraspanin/Peripherin"/>
</dbReference>
<evidence type="ECO:0000313" key="7">
    <source>
        <dbReference type="Proteomes" id="UP000069940"/>
    </source>
</evidence>
<keyword evidence="3 5" id="KW-1133">Transmembrane helix</keyword>
<dbReference type="EnsemblMetazoa" id="AALFPA23_018346.R26926">
    <property type="protein sequence ID" value="AALFPA23_018346.P26926"/>
    <property type="gene ID" value="AALFPA23_018346"/>
</dbReference>
<evidence type="ECO:0000256" key="5">
    <source>
        <dbReference type="SAM" id="Phobius"/>
    </source>
</evidence>
<dbReference type="PRINTS" id="PR00259">
    <property type="entry name" value="TMFOUR"/>
</dbReference>
<dbReference type="Pfam" id="PF00335">
    <property type="entry name" value="Tetraspanin"/>
    <property type="match status" value="1"/>
</dbReference>
<evidence type="ECO:0008006" key="8">
    <source>
        <dbReference type="Google" id="ProtNLM"/>
    </source>
</evidence>
<dbReference type="CDD" id="cd03127">
    <property type="entry name" value="tetraspanin_LEL"/>
    <property type="match status" value="1"/>
</dbReference>
<dbReference type="SUPFAM" id="SSF48652">
    <property type="entry name" value="Tetraspanin"/>
    <property type="match status" value="1"/>
</dbReference>
<dbReference type="Gene3D" id="1.10.1450.10">
    <property type="entry name" value="Tetraspanin"/>
    <property type="match status" value="1"/>
</dbReference>
<feature type="transmembrane region" description="Helical" evidence="5">
    <location>
        <begin position="85"/>
        <end position="106"/>
    </location>
</feature>
<dbReference type="PANTHER" id="PTHR19282">
    <property type="entry name" value="TETRASPANIN"/>
    <property type="match status" value="1"/>
</dbReference>
<reference evidence="7" key="1">
    <citation type="journal article" date="2015" name="Proc. Natl. Acad. Sci. U.S.A.">
        <title>Genome sequence of the Asian Tiger mosquito, Aedes albopictus, reveals insights into its biology, genetics, and evolution.</title>
        <authorList>
            <person name="Chen X.G."/>
            <person name="Jiang X."/>
            <person name="Gu J."/>
            <person name="Xu M."/>
            <person name="Wu Y."/>
            <person name="Deng Y."/>
            <person name="Zhang C."/>
            <person name="Bonizzoni M."/>
            <person name="Dermauw W."/>
            <person name="Vontas J."/>
            <person name="Armbruster P."/>
            <person name="Huang X."/>
            <person name="Yang Y."/>
            <person name="Zhang H."/>
            <person name="He W."/>
            <person name="Peng H."/>
            <person name="Liu Y."/>
            <person name="Wu K."/>
            <person name="Chen J."/>
            <person name="Lirakis M."/>
            <person name="Topalis P."/>
            <person name="Van Leeuwen T."/>
            <person name="Hall A.B."/>
            <person name="Jiang X."/>
            <person name="Thorpe C."/>
            <person name="Mueller R.L."/>
            <person name="Sun C."/>
            <person name="Waterhouse R.M."/>
            <person name="Yan G."/>
            <person name="Tu Z.J."/>
            <person name="Fang X."/>
            <person name="James A.A."/>
        </authorList>
    </citation>
    <scope>NUCLEOTIDE SEQUENCE [LARGE SCALE GENOMIC DNA]</scope>
    <source>
        <strain evidence="7">Foshan</strain>
    </source>
</reference>
<feature type="transmembrane region" description="Helical" evidence="5">
    <location>
        <begin position="224"/>
        <end position="248"/>
    </location>
</feature>
<dbReference type="RefSeq" id="XP_019551070.3">
    <property type="nucleotide sequence ID" value="XM_019695525.3"/>
</dbReference>
<evidence type="ECO:0000256" key="3">
    <source>
        <dbReference type="ARBA" id="ARBA00022989"/>
    </source>
</evidence>